<dbReference type="Pfam" id="PF11937">
    <property type="entry name" value="DUF3455"/>
    <property type="match status" value="1"/>
</dbReference>
<dbReference type="Pfam" id="PF11693">
    <property type="entry name" value="DUF2990"/>
    <property type="match status" value="1"/>
</dbReference>
<feature type="chain" id="PRO_5042279601" description="Malate dehydrogenase" evidence="1">
    <location>
        <begin position="18"/>
        <end position="245"/>
    </location>
</feature>
<gene>
    <name evidence="2" type="ORF">PRK78_000151</name>
</gene>
<organism evidence="2 3">
    <name type="scientific">Emydomyces testavorans</name>
    <dbReference type="NCBI Taxonomy" id="2070801"/>
    <lineage>
        <taxon>Eukaryota</taxon>
        <taxon>Fungi</taxon>
        <taxon>Dikarya</taxon>
        <taxon>Ascomycota</taxon>
        <taxon>Pezizomycotina</taxon>
        <taxon>Eurotiomycetes</taxon>
        <taxon>Eurotiomycetidae</taxon>
        <taxon>Onygenales</taxon>
        <taxon>Nannizziopsiaceae</taxon>
        <taxon>Emydomyces</taxon>
    </lineage>
</organism>
<keyword evidence="1" id="KW-0732">Signal</keyword>
<reference evidence="2" key="1">
    <citation type="submission" date="2023-03" db="EMBL/GenBank/DDBJ databases">
        <title>Emydomyces testavorans Genome Sequence.</title>
        <authorList>
            <person name="Hoyer L."/>
        </authorList>
    </citation>
    <scope>NUCLEOTIDE SEQUENCE</scope>
    <source>
        <strain evidence="2">16-2883</strain>
    </source>
</reference>
<feature type="signal peptide" evidence="1">
    <location>
        <begin position="1"/>
        <end position="17"/>
    </location>
</feature>
<dbReference type="PANTHER" id="PTHR35567">
    <property type="entry name" value="MALATE DEHYDROGENASE (AFU_ORTHOLOGUE AFUA_2G13800)"/>
    <property type="match status" value="1"/>
</dbReference>
<evidence type="ECO:0008006" key="4">
    <source>
        <dbReference type="Google" id="ProtNLM"/>
    </source>
</evidence>
<sequence length="245" mass="26250">MARLLLILLVLALTALSMPTGWSEAEAKFYSGVSKEIQKLQGSDRIEQRMSCDLSKAKLPQTSEPLPDIPQGQKLLAVAVGRGTQNYTCDSDSGKPSAKGALATLFDATCMAANYPHLLSALAGAALHLDQPEPFSKDTGISRMPVMGHHFFSNGTTAVFDLVKLGPSSVMKKGAVNAPKNEMREIFGQKSGSVPWLFLESIPSSTGNAKTVYRVDTAGGMPPADCAGQPKDITVQYSSEYWFYG</sequence>
<dbReference type="InterPro" id="IPR021706">
    <property type="entry name" value="DUF2990"/>
</dbReference>
<accession>A0AAF0DB63</accession>
<dbReference type="Proteomes" id="UP001219355">
    <property type="component" value="Chromosome 1"/>
</dbReference>
<proteinExistence type="predicted"/>
<protein>
    <recommendedName>
        <fullName evidence="4">Malate dehydrogenase</fullName>
    </recommendedName>
</protein>
<evidence type="ECO:0000313" key="3">
    <source>
        <dbReference type="Proteomes" id="UP001219355"/>
    </source>
</evidence>
<keyword evidence="3" id="KW-1185">Reference proteome</keyword>
<dbReference type="PANTHER" id="PTHR35567:SF1">
    <property type="entry name" value="CONSERVED FUNGAL PROTEIN (AFU_ORTHOLOGUE AFUA_1G14230)"/>
    <property type="match status" value="1"/>
</dbReference>
<dbReference type="EMBL" id="CP120627">
    <property type="protein sequence ID" value="WEW54726.1"/>
    <property type="molecule type" value="Genomic_DNA"/>
</dbReference>
<name>A0AAF0DB63_9EURO</name>
<evidence type="ECO:0000256" key="1">
    <source>
        <dbReference type="SAM" id="SignalP"/>
    </source>
</evidence>
<evidence type="ECO:0000313" key="2">
    <source>
        <dbReference type="EMBL" id="WEW54726.1"/>
    </source>
</evidence>
<dbReference type="InterPro" id="IPR021851">
    <property type="entry name" value="DUF3455"/>
</dbReference>
<dbReference type="AlphaFoldDB" id="A0AAF0DB63"/>